<accession>A0AA36EG20</accession>
<dbReference type="GO" id="GO:0048586">
    <property type="term" value="P:regulation of long-day photoperiodism, flowering"/>
    <property type="evidence" value="ECO:0007669"/>
    <property type="project" value="TreeGrafter"/>
</dbReference>
<sequence length="138" mass="15473">MKCWILLVKLLSAVHFFNGVLLGAGLYGEKSASSLADGIKNQGNEKIPIDVQSSSSSSPSGHQRKPLKPLSPWITDLLLAAPLGIRRDYFHWCGVLWENMFNGFYMWIWKASIINAIYTKINCGLILLKMLSDIRQCC</sequence>
<dbReference type="GO" id="GO:0006950">
    <property type="term" value="P:response to stress"/>
    <property type="evidence" value="ECO:0007669"/>
    <property type="project" value="TreeGrafter"/>
</dbReference>
<organism evidence="2 3">
    <name type="scientific">Lactuca saligna</name>
    <name type="common">Willowleaf lettuce</name>
    <dbReference type="NCBI Taxonomy" id="75948"/>
    <lineage>
        <taxon>Eukaryota</taxon>
        <taxon>Viridiplantae</taxon>
        <taxon>Streptophyta</taxon>
        <taxon>Embryophyta</taxon>
        <taxon>Tracheophyta</taxon>
        <taxon>Spermatophyta</taxon>
        <taxon>Magnoliopsida</taxon>
        <taxon>eudicotyledons</taxon>
        <taxon>Gunneridae</taxon>
        <taxon>Pentapetalae</taxon>
        <taxon>asterids</taxon>
        <taxon>campanulids</taxon>
        <taxon>Asterales</taxon>
        <taxon>Asteraceae</taxon>
        <taxon>Cichorioideae</taxon>
        <taxon>Cichorieae</taxon>
        <taxon>Lactucinae</taxon>
        <taxon>Lactuca</taxon>
    </lineage>
</organism>
<reference evidence="2" key="1">
    <citation type="submission" date="2023-04" db="EMBL/GenBank/DDBJ databases">
        <authorList>
            <person name="Vijverberg K."/>
            <person name="Xiong W."/>
            <person name="Schranz E."/>
        </authorList>
    </citation>
    <scope>NUCLEOTIDE SEQUENCE</scope>
</reference>
<dbReference type="PRINTS" id="PR02081">
    <property type="entry name" value="GIGANTEA"/>
</dbReference>
<feature type="chain" id="PRO_5041210398" evidence="1">
    <location>
        <begin position="20"/>
        <end position="138"/>
    </location>
</feature>
<evidence type="ECO:0000313" key="3">
    <source>
        <dbReference type="Proteomes" id="UP001177003"/>
    </source>
</evidence>
<dbReference type="AlphaFoldDB" id="A0AA36EG20"/>
<dbReference type="EMBL" id="OX465083">
    <property type="protein sequence ID" value="CAI9294804.1"/>
    <property type="molecule type" value="Genomic_DNA"/>
</dbReference>
<feature type="signal peptide" evidence="1">
    <location>
        <begin position="1"/>
        <end position="19"/>
    </location>
</feature>
<proteinExistence type="predicted"/>
<gene>
    <name evidence="2" type="ORF">LSALG_LOCUS33769</name>
</gene>
<dbReference type="GO" id="GO:0042752">
    <property type="term" value="P:regulation of circadian rhythm"/>
    <property type="evidence" value="ECO:0007669"/>
    <property type="project" value="TreeGrafter"/>
</dbReference>
<evidence type="ECO:0000256" key="1">
    <source>
        <dbReference type="SAM" id="SignalP"/>
    </source>
</evidence>
<dbReference type="GO" id="GO:0005634">
    <property type="term" value="C:nucleus"/>
    <property type="evidence" value="ECO:0007669"/>
    <property type="project" value="TreeGrafter"/>
</dbReference>
<dbReference type="Proteomes" id="UP001177003">
    <property type="component" value="Chromosome 7"/>
</dbReference>
<dbReference type="PANTHER" id="PTHR36319:SF4">
    <property type="entry name" value="GIGANTEA PROTEIN (GI)-RELATED"/>
    <property type="match status" value="1"/>
</dbReference>
<dbReference type="PANTHER" id="PTHR36319">
    <property type="entry name" value="PROTEIN GIGANTEA"/>
    <property type="match status" value="1"/>
</dbReference>
<protein>
    <submittedName>
        <fullName evidence="2">Uncharacterized protein</fullName>
    </submittedName>
</protein>
<keyword evidence="1" id="KW-0732">Signal</keyword>
<name>A0AA36EG20_LACSI</name>
<evidence type="ECO:0000313" key="2">
    <source>
        <dbReference type="EMBL" id="CAI9294804.1"/>
    </source>
</evidence>
<dbReference type="InterPro" id="IPR026211">
    <property type="entry name" value="GIGANTEA"/>
</dbReference>
<keyword evidence="3" id="KW-1185">Reference proteome</keyword>